<accession>A0A6P5RRZ8</accession>
<dbReference type="InterPro" id="IPR036282">
    <property type="entry name" value="Glutathione-S-Trfase_C_sf"/>
</dbReference>
<reference evidence="3" key="1">
    <citation type="submission" date="2025-08" db="UniProtKB">
        <authorList>
            <consortium name="RefSeq"/>
        </authorList>
    </citation>
    <scope>IDENTIFICATION</scope>
</reference>
<dbReference type="PROSITE" id="PS50405">
    <property type="entry name" value="GST_CTER"/>
    <property type="match status" value="1"/>
</dbReference>
<protein>
    <submittedName>
        <fullName evidence="3">Glutathione S-transferase Z2-like</fullName>
    </submittedName>
</protein>
<evidence type="ECO:0000313" key="3">
    <source>
        <dbReference type="RefSeq" id="XP_021803831.1"/>
    </source>
</evidence>
<dbReference type="RefSeq" id="XP_021803831.1">
    <property type="nucleotide sequence ID" value="XM_021948139.1"/>
</dbReference>
<dbReference type="PANTHER" id="PTHR42673">
    <property type="entry name" value="MALEYLACETOACETATE ISOMERASE"/>
    <property type="match status" value="1"/>
</dbReference>
<dbReference type="GO" id="GO:0016034">
    <property type="term" value="F:maleylacetoacetate isomerase activity"/>
    <property type="evidence" value="ECO:0007669"/>
    <property type="project" value="TreeGrafter"/>
</dbReference>
<evidence type="ECO:0000313" key="2">
    <source>
        <dbReference type="Proteomes" id="UP000515124"/>
    </source>
</evidence>
<dbReference type="KEGG" id="pavi:110748109"/>
<dbReference type="Gene3D" id="1.20.1050.10">
    <property type="match status" value="1"/>
</dbReference>
<dbReference type="GO" id="GO:0004364">
    <property type="term" value="F:glutathione transferase activity"/>
    <property type="evidence" value="ECO:0007669"/>
    <property type="project" value="TreeGrafter"/>
</dbReference>
<dbReference type="AlphaFoldDB" id="A0A6P5RRZ8"/>
<organism evidence="2 3">
    <name type="scientific">Prunus avium</name>
    <name type="common">Cherry</name>
    <name type="synonym">Cerasus avium</name>
    <dbReference type="NCBI Taxonomy" id="42229"/>
    <lineage>
        <taxon>Eukaryota</taxon>
        <taxon>Viridiplantae</taxon>
        <taxon>Streptophyta</taxon>
        <taxon>Embryophyta</taxon>
        <taxon>Tracheophyta</taxon>
        <taxon>Spermatophyta</taxon>
        <taxon>Magnoliopsida</taxon>
        <taxon>eudicotyledons</taxon>
        <taxon>Gunneridae</taxon>
        <taxon>Pentapetalae</taxon>
        <taxon>rosids</taxon>
        <taxon>fabids</taxon>
        <taxon>Rosales</taxon>
        <taxon>Rosaceae</taxon>
        <taxon>Amygdaloideae</taxon>
        <taxon>Amygdaleae</taxon>
        <taxon>Prunus</taxon>
    </lineage>
</organism>
<proteinExistence type="predicted"/>
<dbReference type="Proteomes" id="UP000515124">
    <property type="component" value="Unplaced"/>
</dbReference>
<keyword evidence="2" id="KW-1185">Reference proteome</keyword>
<evidence type="ECO:0000259" key="1">
    <source>
        <dbReference type="PROSITE" id="PS50405"/>
    </source>
</evidence>
<dbReference type="GO" id="GO:0006559">
    <property type="term" value="P:L-phenylalanine catabolic process"/>
    <property type="evidence" value="ECO:0007669"/>
    <property type="project" value="TreeGrafter"/>
</dbReference>
<dbReference type="SUPFAM" id="SSF47616">
    <property type="entry name" value="GST C-terminal domain-like"/>
    <property type="match status" value="1"/>
</dbReference>
<dbReference type="InterPro" id="IPR010987">
    <property type="entry name" value="Glutathione-S-Trfase_C-like"/>
</dbReference>
<name>A0A6P5RRZ8_PRUAV</name>
<gene>
    <name evidence="3" type="primary">LOC110748109</name>
</gene>
<sequence>MSALEMLLKDFASRYATGDEVYMADVFLAPQIVVSTSRFNINMSKFPTLSRLYESYKILLELEASSPERQPDAVH</sequence>
<dbReference type="PANTHER" id="PTHR42673:SF7">
    <property type="entry name" value="GLUTATHIONE S-TRANSFERASE ZETA CLASS-LIKE"/>
    <property type="match status" value="1"/>
</dbReference>
<feature type="domain" description="GST C-terminal" evidence="1">
    <location>
        <begin position="1"/>
        <end position="75"/>
    </location>
</feature>
<dbReference type="GO" id="GO:0006749">
    <property type="term" value="P:glutathione metabolic process"/>
    <property type="evidence" value="ECO:0007669"/>
    <property type="project" value="TreeGrafter"/>
</dbReference>
<dbReference type="GeneID" id="110748109"/>